<feature type="region of interest" description="Disordered" evidence="1">
    <location>
        <begin position="829"/>
        <end position="869"/>
    </location>
</feature>
<dbReference type="Proteomes" id="UP001054902">
    <property type="component" value="Unassembled WGS sequence"/>
</dbReference>
<feature type="region of interest" description="Disordered" evidence="1">
    <location>
        <begin position="71"/>
        <end position="121"/>
    </location>
</feature>
<keyword evidence="3" id="KW-1185">Reference proteome</keyword>
<feature type="compositionally biased region" description="Basic and acidic residues" evidence="1">
    <location>
        <begin position="829"/>
        <end position="840"/>
    </location>
</feature>
<evidence type="ECO:0000313" key="2">
    <source>
        <dbReference type="EMBL" id="GFH54876.1"/>
    </source>
</evidence>
<evidence type="ECO:0000313" key="3">
    <source>
        <dbReference type="Proteomes" id="UP001054902"/>
    </source>
</evidence>
<dbReference type="EMBL" id="BLLK01000047">
    <property type="protein sequence ID" value="GFH54876.1"/>
    <property type="molecule type" value="Genomic_DNA"/>
</dbReference>
<sequence>MVRGNWQKRVETANKRKAAQKNKKLKKELRSQYKSLVQNGLWPLLDRFDDLDPGQPLGNLHVWVDMKPSSMQGKNDFIDDDNDNTNGKKKKGKSKMGEASPAAKKVHPRSHESAVDDGNDDDDEPLMCSDYFFTGSCEGLNVGKKKNCRKCELMHYATKKELTLYKVLKSGPKHVLKNASKAALDTQRKIDGEDTNSEENAGIDMLYYVQIPLDSSKEKNVTQTITDFLAKESIPMASIAYVVYEKSQSFLYDRFNGGKILSPEEEEKIFGANNDEDALTSITKCDSFIEFPAAVLENILLFLPDEYSGIMPMVCKNLHSEIGTQSPSLWKNLISRHEWNQPKQDFSVDPTQFYKDRFISNFRVFQRVQSFQHGLEKAIHSDRNTDLELSNGTAISPSVENISLEGSIIRTWDDKSIVMFHRSTCTICIQEVSFNSDGERYLREVLKLRLAPIPHSKKTSCMLAHFATDDRYLLSSFQVDGKSLLTTITKDELLANSSEDVIECGDVLQMHDLSCCFVDYFNSSEEEGSMDAIRAYIDAGENVDDLKFMVENIIETGHGMFVLLVRVEIGLEDDDDASTDVYVCDGVMCFSASKGRQGCVDFHELPNTVQTASATLDSNYSFKKRTESTTIICKQLQSPHSFTINVDRNGRFSDESSLLHNFDNDTVPGTGTNRAGSFLVPIDATHTFPMMDGLVTMNDGMIYYICNEGSPVEIPLKKGVQSLLHLSRIDENHILIACREGIVLPNGEEELNPEEDIDAHWFGEDEEISSVHLRVVHVPDQTVIYDGVIGDTSKIGLQIWSRSNGTIVASINSTCKTVISSAYVNKLRPNDAESSNDKTPKQKKQKKKKRLAAKTGKKDGFARGMSLRG</sequence>
<accession>A0AAD3D161</accession>
<evidence type="ECO:0008006" key="4">
    <source>
        <dbReference type="Google" id="ProtNLM"/>
    </source>
</evidence>
<evidence type="ECO:0000256" key="1">
    <source>
        <dbReference type="SAM" id="MobiDB-lite"/>
    </source>
</evidence>
<dbReference type="InterPro" id="IPR036047">
    <property type="entry name" value="F-box-like_dom_sf"/>
</dbReference>
<gene>
    <name evidence="2" type="ORF">CTEN210_11352</name>
</gene>
<dbReference type="SUPFAM" id="SSF81383">
    <property type="entry name" value="F-box domain"/>
    <property type="match status" value="1"/>
</dbReference>
<feature type="region of interest" description="Disordered" evidence="1">
    <location>
        <begin position="1"/>
        <end position="27"/>
    </location>
</feature>
<proteinExistence type="predicted"/>
<organism evidence="2 3">
    <name type="scientific">Chaetoceros tenuissimus</name>
    <dbReference type="NCBI Taxonomy" id="426638"/>
    <lineage>
        <taxon>Eukaryota</taxon>
        <taxon>Sar</taxon>
        <taxon>Stramenopiles</taxon>
        <taxon>Ochrophyta</taxon>
        <taxon>Bacillariophyta</taxon>
        <taxon>Coscinodiscophyceae</taxon>
        <taxon>Chaetocerotophycidae</taxon>
        <taxon>Chaetocerotales</taxon>
        <taxon>Chaetocerotaceae</taxon>
        <taxon>Chaetoceros</taxon>
    </lineage>
</organism>
<comment type="caution">
    <text evidence="2">The sequence shown here is derived from an EMBL/GenBank/DDBJ whole genome shotgun (WGS) entry which is preliminary data.</text>
</comment>
<feature type="compositionally biased region" description="Basic residues" evidence="1">
    <location>
        <begin position="15"/>
        <end position="27"/>
    </location>
</feature>
<protein>
    <recommendedName>
        <fullName evidence="4">F-box domain-containing protein</fullName>
    </recommendedName>
</protein>
<reference evidence="2 3" key="1">
    <citation type="journal article" date="2021" name="Sci. Rep.">
        <title>The genome of the diatom Chaetoceros tenuissimus carries an ancient integrated fragment of an extant virus.</title>
        <authorList>
            <person name="Hongo Y."/>
            <person name="Kimura K."/>
            <person name="Takaki Y."/>
            <person name="Yoshida Y."/>
            <person name="Baba S."/>
            <person name="Kobayashi G."/>
            <person name="Nagasaki K."/>
            <person name="Hano T."/>
            <person name="Tomaru Y."/>
        </authorList>
    </citation>
    <scope>NUCLEOTIDE SEQUENCE [LARGE SCALE GENOMIC DNA]</scope>
    <source>
        <strain evidence="2 3">NIES-3715</strain>
    </source>
</reference>
<name>A0AAD3D161_9STRA</name>
<dbReference type="AlphaFoldDB" id="A0AAD3D161"/>
<feature type="compositionally biased region" description="Basic residues" evidence="1">
    <location>
        <begin position="841"/>
        <end position="852"/>
    </location>
</feature>